<gene>
    <name evidence="6" type="ORF">K402DRAFT_414401</name>
</gene>
<dbReference type="InterPro" id="IPR038581">
    <property type="entry name" value="ODC_AZ_sf"/>
</dbReference>
<reference evidence="6" key="1">
    <citation type="journal article" date="2020" name="Stud. Mycol.">
        <title>101 Dothideomycetes genomes: a test case for predicting lifestyles and emergence of pathogens.</title>
        <authorList>
            <person name="Haridas S."/>
            <person name="Albert R."/>
            <person name="Binder M."/>
            <person name="Bloem J."/>
            <person name="Labutti K."/>
            <person name="Salamov A."/>
            <person name="Andreopoulos B."/>
            <person name="Baker S."/>
            <person name="Barry K."/>
            <person name="Bills G."/>
            <person name="Bluhm B."/>
            <person name="Cannon C."/>
            <person name="Castanera R."/>
            <person name="Culley D."/>
            <person name="Daum C."/>
            <person name="Ezra D."/>
            <person name="Gonzalez J."/>
            <person name="Henrissat B."/>
            <person name="Kuo A."/>
            <person name="Liang C."/>
            <person name="Lipzen A."/>
            <person name="Lutzoni F."/>
            <person name="Magnuson J."/>
            <person name="Mondo S."/>
            <person name="Nolan M."/>
            <person name="Ohm R."/>
            <person name="Pangilinan J."/>
            <person name="Park H.-J."/>
            <person name="Ramirez L."/>
            <person name="Alfaro M."/>
            <person name="Sun H."/>
            <person name="Tritt A."/>
            <person name="Yoshinaga Y."/>
            <person name="Zwiers L.-H."/>
            <person name="Turgeon B."/>
            <person name="Goodwin S."/>
            <person name="Spatafora J."/>
            <person name="Crous P."/>
            <person name="Grigoriev I."/>
        </authorList>
    </citation>
    <scope>NUCLEOTIDE SEQUENCE</scope>
    <source>
        <strain evidence="6">CBS 113979</strain>
    </source>
</reference>
<dbReference type="Proteomes" id="UP000800041">
    <property type="component" value="Unassembled WGS sequence"/>
</dbReference>
<evidence type="ECO:0000256" key="5">
    <source>
        <dbReference type="ARBA" id="ARBA00022758"/>
    </source>
</evidence>
<dbReference type="GO" id="GO:0045732">
    <property type="term" value="P:positive regulation of protein catabolic process"/>
    <property type="evidence" value="ECO:0007669"/>
    <property type="project" value="TreeGrafter"/>
</dbReference>
<dbReference type="Pfam" id="PF02100">
    <property type="entry name" value="ODC_AZ"/>
    <property type="match status" value="1"/>
</dbReference>
<name>A0A6G1GS72_9PEZI</name>
<dbReference type="GO" id="GO:0075523">
    <property type="term" value="P:viral translational frameshifting"/>
    <property type="evidence" value="ECO:0007669"/>
    <property type="project" value="UniProtKB-KW"/>
</dbReference>
<evidence type="ECO:0000256" key="4">
    <source>
        <dbReference type="ARBA" id="ARBA00017712"/>
    </source>
</evidence>
<dbReference type="SUPFAM" id="SSF55729">
    <property type="entry name" value="Acyl-CoA N-acyltransferases (Nat)"/>
    <property type="match status" value="1"/>
</dbReference>
<dbReference type="GO" id="GO:0005737">
    <property type="term" value="C:cytoplasm"/>
    <property type="evidence" value="ECO:0007669"/>
    <property type="project" value="TreeGrafter"/>
</dbReference>
<comment type="function">
    <text evidence="1">Ornithine decarboxylase (ODC) antizyme protein that negatively regulates ODC activity and intracellular polyamine biosynthesis in response to increased intracellular polyamine levels. Binds to ODC monomers, inhibiting the assembly of the functional ODC homodimer, and targets the monomers for ubiquitin-independent proteolytic destruction by the 26S proteasome.</text>
</comment>
<dbReference type="PANTHER" id="PTHR10279:SF10">
    <property type="entry name" value="ORNITHINE DECARBOXYLASE ANTIZYME"/>
    <property type="match status" value="1"/>
</dbReference>
<comment type="subunit">
    <text evidence="3">Interacts with ODC and thereby sterically blocks ODC homodimerization.</text>
</comment>
<keyword evidence="5" id="KW-0688">Ribosomal frameshifting</keyword>
<evidence type="ECO:0000313" key="6">
    <source>
        <dbReference type="EMBL" id="KAF1983599.1"/>
    </source>
</evidence>
<proteinExistence type="inferred from homology"/>
<evidence type="ECO:0000256" key="2">
    <source>
        <dbReference type="ARBA" id="ARBA00008796"/>
    </source>
</evidence>
<protein>
    <recommendedName>
        <fullName evidence="4">Ornithine decarboxylase antizyme</fullName>
    </recommendedName>
</protein>
<evidence type="ECO:0000313" key="7">
    <source>
        <dbReference type="Proteomes" id="UP000800041"/>
    </source>
</evidence>
<dbReference type="EMBL" id="ML977174">
    <property type="protein sequence ID" value="KAF1983599.1"/>
    <property type="molecule type" value="Genomic_DNA"/>
</dbReference>
<dbReference type="GO" id="GO:0005634">
    <property type="term" value="C:nucleus"/>
    <property type="evidence" value="ECO:0007669"/>
    <property type="project" value="TreeGrafter"/>
</dbReference>
<dbReference type="PANTHER" id="PTHR10279">
    <property type="entry name" value="ORNITHINE DECARBOXYLASE ANTIZYME"/>
    <property type="match status" value="1"/>
</dbReference>
<evidence type="ECO:0000256" key="3">
    <source>
        <dbReference type="ARBA" id="ARBA00011486"/>
    </source>
</evidence>
<dbReference type="InterPro" id="IPR002993">
    <property type="entry name" value="ODC_AZ"/>
</dbReference>
<sequence>MSNNEYSMRTSSPTVSASCYSVDVSTASLTGFHYSTTGAGGGGDGKLTTIIQGIPSPPQSPPLAAYNNQHDSRTSSIISTKSALRSSLASRGGAAYTIAEECERLFCGTLRSVFLEVSPLAMGALSYTGHNNYLSSSYHQQFDNHNTIFTQYGHTTEGLPTPMGSPEGLEGVNPGTAKLGLVQQWVEIFDYKGDTHFRGFLAPLDPSSPFSEKALFVFFDPHAVVGKDLKPGLMALLELCEHPSFDCTRVIACLDRTSRPSGLVRDLGWVGFEPATLVDWTRSDDILSERWLFLGMDV</sequence>
<keyword evidence="7" id="KW-1185">Reference proteome</keyword>
<dbReference type="AlphaFoldDB" id="A0A6G1GS72"/>
<dbReference type="GO" id="GO:0008073">
    <property type="term" value="F:ornithine decarboxylase inhibitor activity"/>
    <property type="evidence" value="ECO:0007669"/>
    <property type="project" value="InterPro"/>
</dbReference>
<accession>A0A6G1GS72</accession>
<comment type="similarity">
    <text evidence="2">Belongs to the ODC antizyme family.</text>
</comment>
<dbReference type="Gene3D" id="3.40.630.60">
    <property type="match status" value="1"/>
</dbReference>
<organism evidence="6 7">
    <name type="scientific">Aulographum hederae CBS 113979</name>
    <dbReference type="NCBI Taxonomy" id="1176131"/>
    <lineage>
        <taxon>Eukaryota</taxon>
        <taxon>Fungi</taxon>
        <taxon>Dikarya</taxon>
        <taxon>Ascomycota</taxon>
        <taxon>Pezizomycotina</taxon>
        <taxon>Dothideomycetes</taxon>
        <taxon>Pleosporomycetidae</taxon>
        <taxon>Aulographales</taxon>
        <taxon>Aulographaceae</taxon>
    </lineage>
</organism>
<dbReference type="InterPro" id="IPR016181">
    <property type="entry name" value="Acyl_CoA_acyltransferase"/>
</dbReference>
<evidence type="ECO:0000256" key="1">
    <source>
        <dbReference type="ARBA" id="ARBA00002307"/>
    </source>
</evidence>
<dbReference type="OrthoDB" id="5959761at2759"/>